<keyword evidence="11 12" id="KW-0472">Membrane</keyword>
<comment type="caution">
    <text evidence="15">The sequence shown here is derived from an EMBL/GenBank/DDBJ whole genome shotgun (WGS) entry which is preliminary data.</text>
</comment>
<sequence length="490" mass="56160">MHQKSGAVFRTDRKEWLNHLYTHLLFYFLLIFVLINVNFLIFYFNAERSSSRYIRTLDRLVTLSETADAARTVAADLQRLLIGGQNSSRDRLADDLALLQERIAALDQAIAHPPYPIDWKNHVSLLHSLVEKTEQTVAAFERDDLERYTALYGQVKSISVLTGEQTLMLMAEELHRYRDVFERQSEQKRWLWWMSWTLHGGLLFLIALIALLFAERIARPIRTLATAAASLAEGRFDLPTLLPEGLEETKTLMHAFNHMKEKLQLMFKTMEENAAKDRLLRDMQLKILQQQINPHFLFNTLNMLSKSAFLEGAERTSDLIAAVADLLRYDLDHREEAVPLRDELHHIRNYAEILEARFGREKVSFSFEIDDALTDLLVPKLILQPLVENAYFHGIEGLGRPGEIHVRLYRRNGSAVIEIRDNGRGMEPDSSRRGLGLSNVRDRLALFYDGQAKMELQSRPEAGTTVILVLPLSGNGRGAHAAATDRHRGR</sequence>
<dbReference type="Gene3D" id="6.10.340.10">
    <property type="match status" value="1"/>
</dbReference>
<evidence type="ECO:0000313" key="15">
    <source>
        <dbReference type="EMBL" id="PTQ52781.1"/>
    </source>
</evidence>
<dbReference type="SMART" id="SM00304">
    <property type="entry name" value="HAMP"/>
    <property type="match status" value="1"/>
</dbReference>
<dbReference type="Gene3D" id="3.30.565.10">
    <property type="entry name" value="Histidine kinase-like ATPase, C-terminal domain"/>
    <property type="match status" value="1"/>
</dbReference>
<name>A0A2T5G9B5_HYDSH</name>
<keyword evidence="4" id="KW-1003">Cell membrane</keyword>
<evidence type="ECO:0000256" key="7">
    <source>
        <dbReference type="ARBA" id="ARBA00022741"/>
    </source>
</evidence>
<keyword evidence="8 15" id="KW-0418">Kinase</keyword>
<evidence type="ECO:0000256" key="6">
    <source>
        <dbReference type="ARBA" id="ARBA00022679"/>
    </source>
</evidence>
<evidence type="ECO:0000256" key="4">
    <source>
        <dbReference type="ARBA" id="ARBA00022475"/>
    </source>
</evidence>
<evidence type="ECO:0000256" key="12">
    <source>
        <dbReference type="SAM" id="Phobius"/>
    </source>
</evidence>
<feature type="transmembrane region" description="Helical" evidence="12">
    <location>
        <begin position="20"/>
        <end position="44"/>
    </location>
</feature>
<evidence type="ECO:0000256" key="10">
    <source>
        <dbReference type="ARBA" id="ARBA00023012"/>
    </source>
</evidence>
<dbReference type="Proteomes" id="UP000244180">
    <property type="component" value="Unassembled WGS sequence"/>
</dbReference>
<dbReference type="InterPro" id="IPR003594">
    <property type="entry name" value="HATPase_dom"/>
</dbReference>
<feature type="domain" description="Histidine kinase" evidence="13">
    <location>
        <begin position="313"/>
        <end position="474"/>
    </location>
</feature>
<dbReference type="SUPFAM" id="SSF158472">
    <property type="entry name" value="HAMP domain-like"/>
    <property type="match status" value="1"/>
</dbReference>
<keyword evidence="7" id="KW-0547">Nucleotide-binding</keyword>
<keyword evidence="9" id="KW-0067">ATP-binding</keyword>
<evidence type="ECO:0000256" key="1">
    <source>
        <dbReference type="ARBA" id="ARBA00000085"/>
    </source>
</evidence>
<dbReference type="EC" id="2.7.13.3" evidence="3"/>
<keyword evidence="10" id="KW-0902">Two-component regulatory system</keyword>
<keyword evidence="5" id="KW-0597">Phosphoprotein</keyword>
<evidence type="ECO:0000256" key="2">
    <source>
        <dbReference type="ARBA" id="ARBA00004651"/>
    </source>
</evidence>
<dbReference type="PANTHER" id="PTHR34220:SF7">
    <property type="entry name" value="SENSOR HISTIDINE KINASE YPDA"/>
    <property type="match status" value="1"/>
</dbReference>
<organism evidence="15 16">
    <name type="scientific">Hydrogenibacillus schlegelii</name>
    <name type="common">Bacillus schlegelii</name>
    <dbReference type="NCBI Taxonomy" id="1484"/>
    <lineage>
        <taxon>Bacteria</taxon>
        <taxon>Bacillati</taxon>
        <taxon>Bacillota</taxon>
        <taxon>Bacilli</taxon>
        <taxon>Bacillales</taxon>
        <taxon>Bacillales Family X. Incertae Sedis</taxon>
        <taxon>Hydrogenibacillus</taxon>
    </lineage>
</organism>
<dbReference type="AlphaFoldDB" id="A0A2T5G9B5"/>
<dbReference type="InterPro" id="IPR050640">
    <property type="entry name" value="Bact_2-comp_sensor_kinase"/>
</dbReference>
<evidence type="ECO:0000256" key="8">
    <source>
        <dbReference type="ARBA" id="ARBA00022777"/>
    </source>
</evidence>
<gene>
    <name evidence="15" type="ORF">HSCHL_2667</name>
</gene>
<protein>
    <recommendedName>
        <fullName evidence="3">histidine kinase</fullName>
        <ecNumber evidence="3">2.7.13.3</ecNumber>
    </recommendedName>
</protein>
<dbReference type="PANTHER" id="PTHR34220">
    <property type="entry name" value="SENSOR HISTIDINE KINASE YPDA"/>
    <property type="match status" value="1"/>
</dbReference>
<comment type="catalytic activity">
    <reaction evidence="1">
        <text>ATP + protein L-histidine = ADP + protein N-phospho-L-histidine.</text>
        <dbReference type="EC" id="2.7.13.3"/>
    </reaction>
</comment>
<evidence type="ECO:0000256" key="11">
    <source>
        <dbReference type="ARBA" id="ARBA00023136"/>
    </source>
</evidence>
<keyword evidence="6" id="KW-0808">Transferase</keyword>
<comment type="subcellular location">
    <subcellularLocation>
        <location evidence="2">Cell membrane</location>
        <topology evidence="2">Multi-pass membrane protein</topology>
    </subcellularLocation>
</comment>
<dbReference type="RefSeq" id="WP_273000328.1">
    <property type="nucleotide sequence ID" value="NZ_PEBV01000022.1"/>
</dbReference>
<evidence type="ECO:0000259" key="14">
    <source>
        <dbReference type="PROSITE" id="PS50885"/>
    </source>
</evidence>
<dbReference type="SUPFAM" id="SSF55874">
    <property type="entry name" value="ATPase domain of HSP90 chaperone/DNA topoisomerase II/histidine kinase"/>
    <property type="match status" value="1"/>
</dbReference>
<dbReference type="Pfam" id="PF06580">
    <property type="entry name" value="His_kinase"/>
    <property type="match status" value="1"/>
</dbReference>
<dbReference type="InterPro" id="IPR036890">
    <property type="entry name" value="HATPase_C_sf"/>
</dbReference>
<evidence type="ECO:0000256" key="5">
    <source>
        <dbReference type="ARBA" id="ARBA00022553"/>
    </source>
</evidence>
<feature type="domain" description="HAMP" evidence="14">
    <location>
        <begin position="215"/>
        <end position="268"/>
    </location>
</feature>
<feature type="transmembrane region" description="Helical" evidence="12">
    <location>
        <begin position="190"/>
        <end position="214"/>
    </location>
</feature>
<dbReference type="EMBL" id="PEBV01000022">
    <property type="protein sequence ID" value="PTQ52781.1"/>
    <property type="molecule type" value="Genomic_DNA"/>
</dbReference>
<dbReference type="InterPro" id="IPR010559">
    <property type="entry name" value="Sig_transdc_His_kin_internal"/>
</dbReference>
<keyword evidence="12" id="KW-1133">Transmembrane helix</keyword>
<evidence type="ECO:0000259" key="13">
    <source>
        <dbReference type="PROSITE" id="PS50109"/>
    </source>
</evidence>
<proteinExistence type="predicted"/>
<evidence type="ECO:0000256" key="9">
    <source>
        <dbReference type="ARBA" id="ARBA00022840"/>
    </source>
</evidence>
<reference evidence="15 16" key="1">
    <citation type="submission" date="2017-08" db="EMBL/GenBank/DDBJ databases">
        <title>Burning lignite coal seam in the remote Altai Mountains harbors a hydrogen-driven thermophilic microbial community.</title>
        <authorList>
            <person name="Kadnikov V.V."/>
            <person name="Mardanov A.V."/>
            <person name="Ivasenko D."/>
            <person name="Beletsky A.V."/>
            <person name="Karnachuk O.V."/>
            <person name="Ravin N.V."/>
        </authorList>
    </citation>
    <scope>NUCLEOTIDE SEQUENCE [LARGE SCALE GENOMIC DNA]</scope>
    <source>
        <strain evidence="15">AL33</strain>
    </source>
</reference>
<keyword evidence="12" id="KW-0812">Transmembrane</keyword>
<accession>A0A2T5G9B5</accession>
<dbReference type="InterPro" id="IPR003660">
    <property type="entry name" value="HAMP_dom"/>
</dbReference>
<dbReference type="GO" id="GO:0005886">
    <property type="term" value="C:plasma membrane"/>
    <property type="evidence" value="ECO:0007669"/>
    <property type="project" value="UniProtKB-SubCell"/>
</dbReference>
<dbReference type="Pfam" id="PF02518">
    <property type="entry name" value="HATPase_c"/>
    <property type="match status" value="1"/>
</dbReference>
<dbReference type="PROSITE" id="PS50885">
    <property type="entry name" value="HAMP"/>
    <property type="match status" value="1"/>
</dbReference>
<dbReference type="PROSITE" id="PS50109">
    <property type="entry name" value="HIS_KIN"/>
    <property type="match status" value="1"/>
</dbReference>
<dbReference type="Pfam" id="PF00672">
    <property type="entry name" value="HAMP"/>
    <property type="match status" value="1"/>
</dbReference>
<evidence type="ECO:0000256" key="3">
    <source>
        <dbReference type="ARBA" id="ARBA00012438"/>
    </source>
</evidence>
<dbReference type="GO" id="GO:0000155">
    <property type="term" value="F:phosphorelay sensor kinase activity"/>
    <property type="evidence" value="ECO:0007669"/>
    <property type="project" value="InterPro"/>
</dbReference>
<dbReference type="SMART" id="SM00387">
    <property type="entry name" value="HATPase_c"/>
    <property type="match status" value="1"/>
</dbReference>
<dbReference type="InterPro" id="IPR005467">
    <property type="entry name" value="His_kinase_dom"/>
</dbReference>
<evidence type="ECO:0000313" key="16">
    <source>
        <dbReference type="Proteomes" id="UP000244180"/>
    </source>
</evidence>
<dbReference type="GO" id="GO:0005524">
    <property type="term" value="F:ATP binding"/>
    <property type="evidence" value="ECO:0007669"/>
    <property type="project" value="UniProtKB-KW"/>
</dbReference>